<gene>
    <name evidence="2" type="ORF">TNIN_31401</name>
</gene>
<evidence type="ECO:0000256" key="1">
    <source>
        <dbReference type="SAM" id="MobiDB-lite"/>
    </source>
</evidence>
<organism evidence="2 3">
    <name type="scientific">Trichonephila inaurata madagascariensis</name>
    <dbReference type="NCBI Taxonomy" id="2747483"/>
    <lineage>
        <taxon>Eukaryota</taxon>
        <taxon>Metazoa</taxon>
        <taxon>Ecdysozoa</taxon>
        <taxon>Arthropoda</taxon>
        <taxon>Chelicerata</taxon>
        <taxon>Arachnida</taxon>
        <taxon>Araneae</taxon>
        <taxon>Araneomorphae</taxon>
        <taxon>Entelegynae</taxon>
        <taxon>Araneoidea</taxon>
        <taxon>Nephilidae</taxon>
        <taxon>Trichonephila</taxon>
        <taxon>Trichonephila inaurata</taxon>
    </lineage>
</organism>
<keyword evidence="3" id="KW-1185">Reference proteome</keyword>
<dbReference type="AlphaFoldDB" id="A0A8X7CIA0"/>
<dbReference type="Proteomes" id="UP000886998">
    <property type="component" value="Unassembled WGS sequence"/>
</dbReference>
<accession>A0A8X7CIA0</accession>
<proteinExistence type="predicted"/>
<protein>
    <submittedName>
        <fullName evidence="2">Uncharacterized protein</fullName>
    </submittedName>
</protein>
<sequence length="96" mass="10279">MVANNCCCCLSLDVEKPTPGPKDLVAQEVQKSFLPPLNAPGDTQTKGDGKGWGGGTEKRGGKILSPFWSFIGLKCALLNLAQTDWKGCTIKRVLDD</sequence>
<feature type="region of interest" description="Disordered" evidence="1">
    <location>
        <begin position="34"/>
        <end position="58"/>
    </location>
</feature>
<dbReference type="EMBL" id="BMAV01016886">
    <property type="protein sequence ID" value="GFY68121.1"/>
    <property type="molecule type" value="Genomic_DNA"/>
</dbReference>
<comment type="caution">
    <text evidence="2">The sequence shown here is derived from an EMBL/GenBank/DDBJ whole genome shotgun (WGS) entry which is preliminary data.</text>
</comment>
<evidence type="ECO:0000313" key="3">
    <source>
        <dbReference type="Proteomes" id="UP000886998"/>
    </source>
</evidence>
<evidence type="ECO:0000313" key="2">
    <source>
        <dbReference type="EMBL" id="GFY68121.1"/>
    </source>
</evidence>
<name>A0A8X7CIA0_9ARAC</name>
<reference evidence="2" key="1">
    <citation type="submission" date="2020-08" db="EMBL/GenBank/DDBJ databases">
        <title>Multicomponent nature underlies the extraordinary mechanical properties of spider dragline silk.</title>
        <authorList>
            <person name="Kono N."/>
            <person name="Nakamura H."/>
            <person name="Mori M."/>
            <person name="Yoshida Y."/>
            <person name="Ohtoshi R."/>
            <person name="Malay A.D."/>
            <person name="Moran D.A.P."/>
            <person name="Tomita M."/>
            <person name="Numata K."/>
            <person name="Arakawa K."/>
        </authorList>
    </citation>
    <scope>NUCLEOTIDE SEQUENCE</scope>
</reference>